<dbReference type="InterPro" id="IPR018988">
    <property type="entry name" value="DUF2000"/>
</dbReference>
<dbReference type="KEGG" id="fla:SY85_13160"/>
<gene>
    <name evidence="1" type="ORF">SY85_13160</name>
</gene>
<evidence type="ECO:0000313" key="2">
    <source>
        <dbReference type="Proteomes" id="UP000077177"/>
    </source>
</evidence>
<dbReference type="PATRIC" id="fig|1492898.3.peg.2838"/>
<dbReference type="AlphaFoldDB" id="A0A172TW55"/>
<dbReference type="Proteomes" id="UP000077177">
    <property type="component" value="Chromosome"/>
</dbReference>
<dbReference type="STRING" id="1492898.SY85_13160"/>
<dbReference type="SUPFAM" id="SSF102462">
    <property type="entry name" value="Peptidyl-tRNA hydrolase II"/>
    <property type="match status" value="1"/>
</dbReference>
<evidence type="ECO:0008006" key="3">
    <source>
        <dbReference type="Google" id="ProtNLM"/>
    </source>
</evidence>
<organism evidence="1 2">
    <name type="scientific">Flavisolibacter tropicus</name>
    <dbReference type="NCBI Taxonomy" id="1492898"/>
    <lineage>
        <taxon>Bacteria</taxon>
        <taxon>Pseudomonadati</taxon>
        <taxon>Bacteroidota</taxon>
        <taxon>Chitinophagia</taxon>
        <taxon>Chitinophagales</taxon>
        <taxon>Chitinophagaceae</taxon>
        <taxon>Flavisolibacter</taxon>
    </lineage>
</organism>
<evidence type="ECO:0000313" key="1">
    <source>
        <dbReference type="EMBL" id="ANE51319.1"/>
    </source>
</evidence>
<name>A0A172TW55_9BACT</name>
<sequence>MYDKKIALVIKGDLMDWQKLNVTAFLASAVAIQFPDTHGQPFVNASGTTYLPFIKHPMLIYKADTEEQIKRAFTRAKERDLHIGIYTEPLFSTKNEAGNHVEIAKHTDDDMPLVGIVIYGENKKVDKALDGLKFHP</sequence>
<proteinExistence type="predicted"/>
<keyword evidence="2" id="KW-1185">Reference proteome</keyword>
<dbReference type="RefSeq" id="WP_066405217.1">
    <property type="nucleotide sequence ID" value="NZ_CP011390.1"/>
</dbReference>
<dbReference type="OrthoDB" id="1684239at2"/>
<dbReference type="Pfam" id="PF09391">
    <property type="entry name" value="DUF2000"/>
    <property type="match status" value="1"/>
</dbReference>
<reference evidence="1 2" key="2">
    <citation type="journal article" date="2016" name="Int. J. Syst. Evol. Microbiol.">
        <title>Flavisolibacter tropicus sp. nov., isolated from tropical soil.</title>
        <authorList>
            <person name="Lee J.J."/>
            <person name="Kang M.S."/>
            <person name="Kim G.S."/>
            <person name="Lee C.S."/>
            <person name="Lim S."/>
            <person name="Lee J."/>
            <person name="Roh S.H."/>
            <person name="Kang H."/>
            <person name="Ha J.M."/>
            <person name="Bae S."/>
            <person name="Jung H.Y."/>
            <person name="Kim M.K."/>
        </authorList>
    </citation>
    <scope>NUCLEOTIDE SEQUENCE [LARGE SCALE GENOMIC DNA]</scope>
    <source>
        <strain evidence="1 2">LCS9</strain>
    </source>
</reference>
<dbReference type="EMBL" id="CP011390">
    <property type="protein sequence ID" value="ANE51319.1"/>
    <property type="molecule type" value="Genomic_DNA"/>
</dbReference>
<dbReference type="InterPro" id="IPR023476">
    <property type="entry name" value="Pep_tRNA_hydro_II_dom_sf"/>
</dbReference>
<accession>A0A172TW55</accession>
<reference evidence="2" key="1">
    <citation type="submission" date="2015-01" db="EMBL/GenBank/DDBJ databases">
        <title>Flavisolibacter sp./LCS9/ whole genome sequencing.</title>
        <authorList>
            <person name="Kim M.K."/>
            <person name="Srinivasan S."/>
            <person name="Lee J.-J."/>
        </authorList>
    </citation>
    <scope>NUCLEOTIDE SEQUENCE [LARGE SCALE GENOMIC DNA]</scope>
    <source>
        <strain evidence="2">LCS9</strain>
    </source>
</reference>
<dbReference type="Gene3D" id="3.40.1490.10">
    <property type="entry name" value="Bit1"/>
    <property type="match status" value="1"/>
</dbReference>
<protein>
    <recommendedName>
        <fullName evidence="3">DUF2000 domain-containing protein</fullName>
    </recommendedName>
</protein>